<organism evidence="7 8">
    <name type="scientific">Lolium multiflorum</name>
    <name type="common">Italian ryegrass</name>
    <name type="synonym">Lolium perenne subsp. multiflorum</name>
    <dbReference type="NCBI Taxonomy" id="4521"/>
    <lineage>
        <taxon>Eukaryota</taxon>
        <taxon>Viridiplantae</taxon>
        <taxon>Streptophyta</taxon>
        <taxon>Embryophyta</taxon>
        <taxon>Tracheophyta</taxon>
        <taxon>Spermatophyta</taxon>
        <taxon>Magnoliopsida</taxon>
        <taxon>Liliopsida</taxon>
        <taxon>Poales</taxon>
        <taxon>Poaceae</taxon>
        <taxon>BOP clade</taxon>
        <taxon>Pooideae</taxon>
        <taxon>Poodae</taxon>
        <taxon>Poeae</taxon>
        <taxon>Poeae Chloroplast Group 2 (Poeae type)</taxon>
        <taxon>Loliodinae</taxon>
        <taxon>Loliinae</taxon>
        <taxon>Lolium</taxon>
    </lineage>
</organism>
<sequence length="306" mass="33957">MAQHQEESCVPPGFRFHPTEEELVGYYLARKVASQKIDLDIIQEVDLYRIEPWDLQERCGTGGGKGEDDLSSSERYFFSFKDRKYPSGTRTNRATSAGFWKATGRDKPVLSSRSSRGVIGMRKTLVFYKGRAPNGRKTDWIIHEYRLQTNEHAPTQEEGWVVCRAFQKPVPNQRHFVFPAYAAAPGSYYDNGQLHLHGHGHGGDLRYLHPAAAGAGGFAFPSHDQFSEDLESKKNLLSNIPQLIESPPTTTAIVGCGDAGYDVQQHQGQGASANAIDWNFLDSLLSTSLLQDSYSAASAASHLHLQ</sequence>
<dbReference type="AlphaFoldDB" id="A0AAD8TTJ3"/>
<dbReference type="PANTHER" id="PTHR31744:SF211">
    <property type="entry name" value="OS04G0691300 PROTEIN"/>
    <property type="match status" value="1"/>
</dbReference>
<keyword evidence="5" id="KW-0539">Nucleus</keyword>
<comment type="subcellular location">
    <subcellularLocation>
        <location evidence="1">Nucleus</location>
    </subcellularLocation>
</comment>
<keyword evidence="2" id="KW-0805">Transcription regulation</keyword>
<dbReference type="PANTHER" id="PTHR31744">
    <property type="entry name" value="PROTEIN CUP-SHAPED COTYLEDON 2-RELATED"/>
    <property type="match status" value="1"/>
</dbReference>
<feature type="domain" description="NAC" evidence="6">
    <location>
        <begin position="10"/>
        <end position="168"/>
    </location>
</feature>
<dbReference type="SUPFAM" id="SSF101941">
    <property type="entry name" value="NAC domain"/>
    <property type="match status" value="1"/>
</dbReference>
<comment type="caution">
    <text evidence="7">The sequence shown here is derived from an EMBL/GenBank/DDBJ whole genome shotgun (WGS) entry which is preliminary data.</text>
</comment>
<evidence type="ECO:0000256" key="1">
    <source>
        <dbReference type="ARBA" id="ARBA00004123"/>
    </source>
</evidence>
<dbReference type="GO" id="GO:0006355">
    <property type="term" value="P:regulation of DNA-templated transcription"/>
    <property type="evidence" value="ECO:0007669"/>
    <property type="project" value="InterPro"/>
</dbReference>
<reference evidence="7" key="1">
    <citation type="submission" date="2023-07" db="EMBL/GenBank/DDBJ databases">
        <title>A chromosome-level genome assembly of Lolium multiflorum.</title>
        <authorList>
            <person name="Chen Y."/>
            <person name="Copetti D."/>
            <person name="Kolliker R."/>
            <person name="Studer B."/>
        </authorList>
    </citation>
    <scope>NUCLEOTIDE SEQUENCE</scope>
    <source>
        <strain evidence="7">02402/16</strain>
        <tissue evidence="7">Leaf</tissue>
    </source>
</reference>
<name>A0AAD8TTJ3_LOLMU</name>
<dbReference type="FunFam" id="2.170.150.80:FF:000002">
    <property type="entry name" value="Nac domain-containing protein 86"/>
    <property type="match status" value="1"/>
</dbReference>
<keyword evidence="4" id="KW-0804">Transcription</keyword>
<dbReference type="InterPro" id="IPR003441">
    <property type="entry name" value="NAC-dom"/>
</dbReference>
<dbReference type="Pfam" id="PF02365">
    <property type="entry name" value="NAM"/>
    <property type="match status" value="1"/>
</dbReference>
<proteinExistence type="predicted"/>
<dbReference type="Proteomes" id="UP001231189">
    <property type="component" value="Unassembled WGS sequence"/>
</dbReference>
<dbReference type="PROSITE" id="PS51005">
    <property type="entry name" value="NAC"/>
    <property type="match status" value="1"/>
</dbReference>
<protein>
    <recommendedName>
        <fullName evidence="6">NAC domain-containing protein</fullName>
    </recommendedName>
</protein>
<evidence type="ECO:0000313" key="7">
    <source>
        <dbReference type="EMBL" id="KAK1693591.1"/>
    </source>
</evidence>
<evidence type="ECO:0000256" key="3">
    <source>
        <dbReference type="ARBA" id="ARBA00023125"/>
    </source>
</evidence>
<evidence type="ECO:0000256" key="4">
    <source>
        <dbReference type="ARBA" id="ARBA00023163"/>
    </source>
</evidence>
<dbReference type="EMBL" id="JAUUTY010000001">
    <property type="protein sequence ID" value="KAK1693591.1"/>
    <property type="molecule type" value="Genomic_DNA"/>
</dbReference>
<dbReference type="Gene3D" id="2.170.150.80">
    <property type="entry name" value="NAC domain"/>
    <property type="match status" value="1"/>
</dbReference>
<evidence type="ECO:0000259" key="6">
    <source>
        <dbReference type="PROSITE" id="PS51005"/>
    </source>
</evidence>
<gene>
    <name evidence="7" type="ORF">QYE76_010288</name>
</gene>
<evidence type="ECO:0000256" key="5">
    <source>
        <dbReference type="ARBA" id="ARBA00023242"/>
    </source>
</evidence>
<dbReference type="GO" id="GO:0005634">
    <property type="term" value="C:nucleus"/>
    <property type="evidence" value="ECO:0007669"/>
    <property type="project" value="UniProtKB-SubCell"/>
</dbReference>
<keyword evidence="8" id="KW-1185">Reference proteome</keyword>
<dbReference type="InterPro" id="IPR036093">
    <property type="entry name" value="NAC_dom_sf"/>
</dbReference>
<dbReference type="GO" id="GO:0003677">
    <property type="term" value="F:DNA binding"/>
    <property type="evidence" value="ECO:0007669"/>
    <property type="project" value="UniProtKB-KW"/>
</dbReference>
<evidence type="ECO:0000313" key="8">
    <source>
        <dbReference type="Proteomes" id="UP001231189"/>
    </source>
</evidence>
<accession>A0AAD8TTJ3</accession>
<keyword evidence="3" id="KW-0238">DNA-binding</keyword>
<evidence type="ECO:0000256" key="2">
    <source>
        <dbReference type="ARBA" id="ARBA00023015"/>
    </source>
</evidence>